<dbReference type="InterPro" id="IPR036761">
    <property type="entry name" value="TTHA0802/YceI-like_sf"/>
</dbReference>
<dbReference type="EMBL" id="JACGBB010000001">
    <property type="protein sequence ID" value="MBZ7986628.1"/>
    <property type="molecule type" value="Genomic_DNA"/>
</dbReference>
<reference evidence="3 4" key="1">
    <citation type="submission" date="2020-07" db="EMBL/GenBank/DDBJ databases">
        <title>Transfer of Campylobacter canadensis to the novel genus Avispirillum gen. nov., that also includes two novel species recovered from migratory waterfowl: Avispirillum anseris sp. nov. and Avispirillum brantae sp. nov.</title>
        <authorList>
            <person name="Miller W.G."/>
            <person name="Chapman M.H."/>
            <person name="Yee E."/>
            <person name="Inglis G.D."/>
        </authorList>
    </citation>
    <scope>NUCLEOTIDE SEQUENCE [LARGE SCALE GENOMIC DNA]</scope>
    <source>
        <strain evidence="3 4">L283</strain>
    </source>
</reference>
<dbReference type="SUPFAM" id="SSF101874">
    <property type="entry name" value="YceI-like"/>
    <property type="match status" value="1"/>
</dbReference>
<dbReference type="Gene3D" id="2.40.128.110">
    <property type="entry name" value="Lipid/polyisoprenoid-binding, YceI-like"/>
    <property type="match status" value="1"/>
</dbReference>
<comment type="caution">
    <text evidence="3">The sequence shown here is derived from an EMBL/GenBank/DDBJ whole genome shotgun (WGS) entry which is preliminary data.</text>
</comment>
<feature type="chain" id="PRO_5046545014" evidence="1">
    <location>
        <begin position="21"/>
        <end position="189"/>
    </location>
</feature>
<dbReference type="Proteomes" id="UP000786183">
    <property type="component" value="Unassembled WGS sequence"/>
</dbReference>
<evidence type="ECO:0000313" key="3">
    <source>
        <dbReference type="EMBL" id="MBZ7986628.1"/>
    </source>
</evidence>
<keyword evidence="4" id="KW-1185">Reference proteome</keyword>
<name>A0ABS7WPC4_9BACT</name>
<proteinExistence type="predicted"/>
<evidence type="ECO:0000259" key="2">
    <source>
        <dbReference type="Pfam" id="PF04264"/>
    </source>
</evidence>
<feature type="signal peptide" evidence="1">
    <location>
        <begin position="1"/>
        <end position="20"/>
    </location>
</feature>
<evidence type="ECO:0000256" key="1">
    <source>
        <dbReference type="SAM" id="SignalP"/>
    </source>
</evidence>
<keyword evidence="1" id="KW-0732">Signal</keyword>
<feature type="domain" description="Lipid/polyisoprenoid-binding YceI-like" evidence="2">
    <location>
        <begin position="23"/>
        <end position="186"/>
    </location>
</feature>
<protein>
    <submittedName>
        <fullName evidence="3">YceI family protein</fullName>
    </submittedName>
</protein>
<dbReference type="InterPro" id="IPR007372">
    <property type="entry name" value="Lipid/polyisoprenoid-bd_YceI"/>
</dbReference>
<dbReference type="Pfam" id="PF04264">
    <property type="entry name" value="YceI"/>
    <property type="match status" value="1"/>
</dbReference>
<accession>A0ABS7WPC4</accession>
<sequence>MKKVLFSMAALAFLSANLSALEIDANSVVTHFKGFKLKTKVAVPGVIDNAKYTFKTTNGSVAQILEGASATMDFADENTKDKVREKNIHRTFIAALSDSKITATLKDVKGDDISGNATAVITFNGVSKEVAMTYKVEDSKLVVSGVINMKNDFNLAAAYTALSTDKVISALHGKVTHEEVEISFDVDVK</sequence>
<evidence type="ECO:0000313" key="4">
    <source>
        <dbReference type="Proteomes" id="UP000786183"/>
    </source>
</evidence>
<gene>
    <name evidence="3" type="ORF">AVCANL283_00680</name>
</gene>
<dbReference type="RefSeq" id="WP_172232450.1">
    <property type="nucleotide sequence ID" value="NZ_CP035946.1"/>
</dbReference>
<organism evidence="3 4">
    <name type="scientific">Campylobacter canadensis</name>
    <dbReference type="NCBI Taxonomy" id="449520"/>
    <lineage>
        <taxon>Bacteria</taxon>
        <taxon>Pseudomonadati</taxon>
        <taxon>Campylobacterota</taxon>
        <taxon>Epsilonproteobacteria</taxon>
        <taxon>Campylobacterales</taxon>
        <taxon>Campylobacteraceae</taxon>
        <taxon>Campylobacter</taxon>
    </lineage>
</organism>